<dbReference type="PANTHER" id="PTHR15593">
    <property type="entry name" value="PHOSPHATIDYLINOSITOL 3-KINASE REGULATORY SUBUNIT"/>
    <property type="match status" value="1"/>
</dbReference>
<dbReference type="PANTHER" id="PTHR15593:SF1">
    <property type="entry name" value="PHOSPHOINOSITIDE 3-KINASE REGULATORY SUBUNIT 6"/>
    <property type="match status" value="1"/>
</dbReference>
<sequence length="123" mass="13205">MSDFPLDLNSDMLRHSVISTDSGIERDMQGTEASDMEFIGGRALKPEITSGRLSRRGGIKVKPSVTDSMALMQDVLEETGTAGSGGTLQRRAGNSSTTLPKEERDYTAKIVVMGDDRAVGRLA</sequence>
<organism evidence="2 3">
    <name type="scientific">Cirrhinus mrigala</name>
    <name type="common">Mrigala</name>
    <dbReference type="NCBI Taxonomy" id="683832"/>
    <lineage>
        <taxon>Eukaryota</taxon>
        <taxon>Metazoa</taxon>
        <taxon>Chordata</taxon>
        <taxon>Craniata</taxon>
        <taxon>Vertebrata</taxon>
        <taxon>Euteleostomi</taxon>
        <taxon>Actinopterygii</taxon>
        <taxon>Neopterygii</taxon>
        <taxon>Teleostei</taxon>
        <taxon>Ostariophysi</taxon>
        <taxon>Cypriniformes</taxon>
        <taxon>Cyprinidae</taxon>
        <taxon>Labeoninae</taxon>
        <taxon>Labeonini</taxon>
        <taxon>Cirrhinus</taxon>
    </lineage>
</organism>
<comment type="caution">
    <text evidence="2">The sequence shown here is derived from an EMBL/GenBank/DDBJ whole genome shotgun (WGS) entry which is preliminary data.</text>
</comment>
<gene>
    <name evidence="2" type="ORF">M9458_013663</name>
</gene>
<feature type="region of interest" description="Disordered" evidence="1">
    <location>
        <begin position="79"/>
        <end position="102"/>
    </location>
</feature>
<evidence type="ECO:0000313" key="3">
    <source>
        <dbReference type="Proteomes" id="UP001529510"/>
    </source>
</evidence>
<feature type="non-terminal residue" evidence="2">
    <location>
        <position position="123"/>
    </location>
</feature>
<name>A0ABD0QXP8_CIRMR</name>
<dbReference type="InterPro" id="IPR019522">
    <property type="entry name" value="PIK3R5/6"/>
</dbReference>
<reference evidence="2 3" key="1">
    <citation type="submission" date="2024-05" db="EMBL/GenBank/DDBJ databases">
        <title>Genome sequencing and assembly of Indian major carp, Cirrhinus mrigala (Hamilton, 1822).</title>
        <authorList>
            <person name="Mohindra V."/>
            <person name="Chowdhury L.M."/>
            <person name="Lal K."/>
            <person name="Jena J.K."/>
        </authorList>
    </citation>
    <scope>NUCLEOTIDE SEQUENCE [LARGE SCALE GENOMIC DNA]</scope>
    <source>
        <strain evidence="2">CM1030</strain>
        <tissue evidence="2">Blood</tissue>
    </source>
</reference>
<accession>A0ABD0QXP8</accession>
<protein>
    <submittedName>
        <fullName evidence="2">Uncharacterized protein</fullName>
    </submittedName>
</protein>
<proteinExistence type="predicted"/>
<evidence type="ECO:0000313" key="2">
    <source>
        <dbReference type="EMBL" id="KAL0190965.1"/>
    </source>
</evidence>
<evidence type="ECO:0000256" key="1">
    <source>
        <dbReference type="SAM" id="MobiDB-lite"/>
    </source>
</evidence>
<dbReference type="EMBL" id="JAMKFB020000006">
    <property type="protein sequence ID" value="KAL0190965.1"/>
    <property type="molecule type" value="Genomic_DNA"/>
</dbReference>
<keyword evidence="3" id="KW-1185">Reference proteome</keyword>
<dbReference type="AlphaFoldDB" id="A0ABD0QXP8"/>
<dbReference type="Proteomes" id="UP001529510">
    <property type="component" value="Unassembled WGS sequence"/>
</dbReference>